<feature type="compositionally biased region" description="Basic and acidic residues" evidence="1">
    <location>
        <begin position="36"/>
        <end position="51"/>
    </location>
</feature>
<name>A0A2X5R1E1_9GAMM</name>
<proteinExistence type="predicted"/>
<gene>
    <name evidence="2" type="ORF">NCTC11468_00734</name>
</gene>
<evidence type="ECO:0000313" key="2">
    <source>
        <dbReference type="EMBL" id="SQK72515.1"/>
    </source>
</evidence>
<dbReference type="KEGG" id="tpty:NCTC11468_00734"/>
<protein>
    <submittedName>
        <fullName evidence="2">Uncharacterized protein</fullName>
    </submittedName>
</protein>
<dbReference type="EMBL" id="LS483499">
    <property type="protein sequence ID" value="SQK72515.1"/>
    <property type="molecule type" value="Genomic_DNA"/>
</dbReference>
<accession>A0A2X5R1E1</accession>
<evidence type="ECO:0000256" key="1">
    <source>
        <dbReference type="SAM" id="MobiDB-lite"/>
    </source>
</evidence>
<feature type="region of interest" description="Disordered" evidence="1">
    <location>
        <begin position="16"/>
        <end position="51"/>
    </location>
</feature>
<dbReference type="Proteomes" id="UP000248758">
    <property type="component" value="Chromosome 1"/>
</dbReference>
<reference evidence="2 3" key="1">
    <citation type="submission" date="2018-06" db="EMBL/GenBank/DDBJ databases">
        <authorList>
            <consortium name="Pathogen Informatics"/>
            <person name="Doyle S."/>
        </authorList>
    </citation>
    <scope>NUCLEOTIDE SEQUENCE [LARGE SCALE GENOMIC DNA]</scope>
    <source>
        <strain evidence="2 3">NCTC11468</strain>
    </source>
</reference>
<dbReference type="AlphaFoldDB" id="A0A2X5R1E1"/>
<sequence>MNDGINRITGLSYEGEKISGNTENRPGLRTAFSQHRCQDQQGKKDNVVGTV</sequence>
<organism evidence="2 3">
    <name type="scientific">Tatumella ptyseos</name>
    <dbReference type="NCBI Taxonomy" id="82987"/>
    <lineage>
        <taxon>Bacteria</taxon>
        <taxon>Pseudomonadati</taxon>
        <taxon>Pseudomonadota</taxon>
        <taxon>Gammaproteobacteria</taxon>
        <taxon>Enterobacterales</taxon>
        <taxon>Erwiniaceae</taxon>
        <taxon>Tatumella</taxon>
    </lineage>
</organism>
<evidence type="ECO:0000313" key="3">
    <source>
        <dbReference type="Proteomes" id="UP000248758"/>
    </source>
</evidence>